<sequence>MKKNLLAAAIAATSLMAAASAFAADGTVNFTGEILDTACTVDIGANNTMTVDLGRVSRTSLTDASPRSSATKFILKLKDCPANLVTARFKFDGAGYPGDDSVLKLNDEPGVATGVAIELADIAATLPLFTASTAYTLTAGVNELPFYARYLKKAATVTAGPANSTATFTVNYN</sequence>
<dbReference type="InterPro" id="IPR000259">
    <property type="entry name" value="Adhesion_dom_fimbrial"/>
</dbReference>
<gene>
    <name evidence="3" type="ORF">GBAG_2100</name>
</gene>
<feature type="domain" description="Fimbrial-type adhesion" evidence="2">
    <location>
        <begin position="29"/>
        <end position="172"/>
    </location>
</feature>
<evidence type="ECO:0000313" key="3">
    <source>
        <dbReference type="EMBL" id="KFC81320.1"/>
    </source>
</evidence>
<comment type="caution">
    <text evidence="3">The sequence shown here is derived from an EMBL/GenBank/DDBJ whole genome shotgun (WGS) entry which is preliminary data.</text>
</comment>
<dbReference type="eggNOG" id="COG3539">
    <property type="taxonomic scope" value="Bacteria"/>
</dbReference>
<proteinExistence type="predicted"/>
<dbReference type="Gene3D" id="2.60.40.1090">
    <property type="entry name" value="Fimbrial-type adhesion domain"/>
    <property type="match status" value="1"/>
</dbReference>
<evidence type="ECO:0000313" key="4">
    <source>
        <dbReference type="Proteomes" id="UP000028653"/>
    </source>
</evidence>
<dbReference type="SUPFAM" id="SSF49401">
    <property type="entry name" value="Bacterial adhesins"/>
    <property type="match status" value="1"/>
</dbReference>
<accession>A0A085GC75</accession>
<dbReference type="Pfam" id="PF00419">
    <property type="entry name" value="Fimbrial"/>
    <property type="match status" value="1"/>
</dbReference>
<name>A0A085GC75_9ENTR</name>
<dbReference type="OrthoDB" id="6466381at2"/>
<dbReference type="InterPro" id="IPR008966">
    <property type="entry name" value="Adhesion_dom_sf"/>
</dbReference>
<reference evidence="3 4" key="1">
    <citation type="submission" date="2014-05" db="EMBL/GenBank/DDBJ databases">
        <title>ATOL: Assembling a taxonomically balanced genome-scale reconstruction of the evolutionary history of the Enterobacteriaceae.</title>
        <authorList>
            <person name="Plunkett G.III."/>
            <person name="Neeno-Eckwall E.C."/>
            <person name="Glasner J.D."/>
            <person name="Perna N.T."/>
        </authorList>
    </citation>
    <scope>NUCLEOTIDE SEQUENCE [LARGE SCALE GENOMIC DNA]</scope>
    <source>
        <strain evidence="3 4">ATCC 33320</strain>
    </source>
</reference>
<keyword evidence="4" id="KW-1185">Reference proteome</keyword>
<protein>
    <submittedName>
        <fullName evidence="3">Type-1 fimbrial protein</fullName>
    </submittedName>
</protein>
<dbReference type="PANTHER" id="PTHR33420:SF26">
    <property type="entry name" value="FIMBRIAL SUBUNIT"/>
    <property type="match status" value="1"/>
</dbReference>
<feature type="signal peptide" evidence="1">
    <location>
        <begin position="1"/>
        <end position="23"/>
    </location>
</feature>
<dbReference type="GO" id="GO:0009289">
    <property type="term" value="C:pilus"/>
    <property type="evidence" value="ECO:0007669"/>
    <property type="project" value="InterPro"/>
</dbReference>
<dbReference type="PANTHER" id="PTHR33420">
    <property type="entry name" value="FIMBRIAL SUBUNIT ELFA-RELATED"/>
    <property type="match status" value="1"/>
</dbReference>
<dbReference type="STRING" id="1006004.GBAG_2100"/>
<dbReference type="RefSeq" id="WP_034495734.1">
    <property type="nucleotide sequence ID" value="NZ_JMPI01000030.1"/>
</dbReference>
<feature type="chain" id="PRO_5001791086" evidence="1">
    <location>
        <begin position="24"/>
        <end position="173"/>
    </location>
</feature>
<dbReference type="InterPro" id="IPR050263">
    <property type="entry name" value="Bact_Fimbrial_Adh_Pro"/>
</dbReference>
<evidence type="ECO:0000256" key="1">
    <source>
        <dbReference type="SAM" id="SignalP"/>
    </source>
</evidence>
<dbReference type="AlphaFoldDB" id="A0A085GC75"/>
<dbReference type="Proteomes" id="UP000028653">
    <property type="component" value="Unassembled WGS sequence"/>
</dbReference>
<dbReference type="GO" id="GO:0043709">
    <property type="term" value="P:cell adhesion involved in single-species biofilm formation"/>
    <property type="evidence" value="ECO:0007669"/>
    <property type="project" value="TreeGrafter"/>
</dbReference>
<dbReference type="InterPro" id="IPR036937">
    <property type="entry name" value="Adhesion_dom_fimbrial_sf"/>
</dbReference>
<evidence type="ECO:0000259" key="2">
    <source>
        <dbReference type="Pfam" id="PF00419"/>
    </source>
</evidence>
<dbReference type="EMBL" id="JMPI01000030">
    <property type="protein sequence ID" value="KFC81320.1"/>
    <property type="molecule type" value="Genomic_DNA"/>
</dbReference>
<organism evidence="3 4">
    <name type="scientific">Buttiauxella agrestis ATCC 33320</name>
    <dbReference type="NCBI Taxonomy" id="1006004"/>
    <lineage>
        <taxon>Bacteria</taxon>
        <taxon>Pseudomonadati</taxon>
        <taxon>Pseudomonadota</taxon>
        <taxon>Gammaproteobacteria</taxon>
        <taxon>Enterobacterales</taxon>
        <taxon>Enterobacteriaceae</taxon>
        <taxon>Buttiauxella</taxon>
    </lineage>
</organism>
<keyword evidence="1" id="KW-0732">Signal</keyword>